<sequence length="76" mass="8814">MKYIVYSSSPPFIEMRGRYAPEHNWIAYEEALKENPVFAKMVISGIVYSLGDWIAQILKHKEMSQSRSNQRNSSGF</sequence>
<comment type="caution">
    <text evidence="1">The sequence shown here is derived from an EMBL/GenBank/DDBJ whole genome shotgun (WGS) entry which is preliminary data.</text>
</comment>
<organism evidence="1">
    <name type="scientific">Tanacetum cinerariifolium</name>
    <name type="common">Dalmatian daisy</name>
    <name type="synonym">Chrysanthemum cinerariifolium</name>
    <dbReference type="NCBI Taxonomy" id="118510"/>
    <lineage>
        <taxon>Eukaryota</taxon>
        <taxon>Viridiplantae</taxon>
        <taxon>Streptophyta</taxon>
        <taxon>Embryophyta</taxon>
        <taxon>Tracheophyta</taxon>
        <taxon>Spermatophyta</taxon>
        <taxon>Magnoliopsida</taxon>
        <taxon>eudicotyledons</taxon>
        <taxon>Gunneridae</taxon>
        <taxon>Pentapetalae</taxon>
        <taxon>asterids</taxon>
        <taxon>campanulids</taxon>
        <taxon>Asterales</taxon>
        <taxon>Asteraceae</taxon>
        <taxon>Asteroideae</taxon>
        <taxon>Anthemideae</taxon>
        <taxon>Anthemidinae</taxon>
        <taxon>Tanacetum</taxon>
    </lineage>
</organism>
<reference evidence="1" key="1">
    <citation type="journal article" date="2019" name="Sci. Rep.">
        <title>Draft genome of Tanacetum cinerariifolium, the natural source of mosquito coil.</title>
        <authorList>
            <person name="Yamashiro T."/>
            <person name="Shiraishi A."/>
            <person name="Satake H."/>
            <person name="Nakayama K."/>
        </authorList>
    </citation>
    <scope>NUCLEOTIDE SEQUENCE</scope>
</reference>
<dbReference type="AlphaFoldDB" id="A0A699R085"/>
<dbReference type="EMBL" id="BKCJ011067817">
    <property type="protein sequence ID" value="GFC78876.1"/>
    <property type="molecule type" value="Genomic_DNA"/>
</dbReference>
<feature type="non-terminal residue" evidence="1">
    <location>
        <position position="76"/>
    </location>
</feature>
<accession>A0A699R085</accession>
<name>A0A699R085_TANCI</name>
<protein>
    <submittedName>
        <fullName evidence="1">Peroxisomal membrane 22 kDa (Mpv17/PMP22) family protein</fullName>
    </submittedName>
</protein>
<proteinExistence type="predicted"/>
<gene>
    <name evidence="1" type="ORF">Tci_850846</name>
</gene>
<evidence type="ECO:0000313" key="1">
    <source>
        <dbReference type="EMBL" id="GFC78876.1"/>
    </source>
</evidence>